<comment type="similarity">
    <text evidence="5">Belongs to the SAT4 family.</text>
</comment>
<evidence type="ECO:0000313" key="9">
    <source>
        <dbReference type="EMBL" id="KAG5655483.1"/>
    </source>
</evidence>
<reference evidence="9" key="1">
    <citation type="submission" date="2021-04" db="EMBL/GenBank/DDBJ databases">
        <title>Draft genome of Fusarium avenaceum strain F156N33, isolated from an atmospheric sample in Virginia.</title>
        <authorList>
            <person name="Yang S."/>
            <person name="Vinatzer B.A."/>
            <person name="Coleman J."/>
        </authorList>
    </citation>
    <scope>NUCLEOTIDE SEQUENCE</scope>
    <source>
        <strain evidence="9">F156N33</strain>
    </source>
</reference>
<organism evidence="9 10">
    <name type="scientific">Fusarium avenaceum</name>
    <dbReference type="NCBI Taxonomy" id="40199"/>
    <lineage>
        <taxon>Eukaryota</taxon>
        <taxon>Fungi</taxon>
        <taxon>Dikarya</taxon>
        <taxon>Ascomycota</taxon>
        <taxon>Pezizomycotina</taxon>
        <taxon>Sordariomycetes</taxon>
        <taxon>Hypocreomycetidae</taxon>
        <taxon>Hypocreales</taxon>
        <taxon>Nectriaceae</taxon>
        <taxon>Fusarium</taxon>
        <taxon>Fusarium tricinctum species complex</taxon>
    </lineage>
</organism>
<evidence type="ECO:0000256" key="4">
    <source>
        <dbReference type="ARBA" id="ARBA00023136"/>
    </source>
</evidence>
<dbReference type="EMBL" id="JAGPUO010000029">
    <property type="protein sequence ID" value="KAG5655483.1"/>
    <property type="molecule type" value="Genomic_DNA"/>
</dbReference>
<dbReference type="Proteomes" id="UP000782241">
    <property type="component" value="Unassembled WGS sequence"/>
</dbReference>
<feature type="domain" description="MARVEL" evidence="7">
    <location>
        <begin position="428"/>
        <end position="552"/>
    </location>
</feature>
<accession>A0A9P7KM99</accession>
<keyword evidence="2 6" id="KW-0812">Transmembrane</keyword>
<feature type="transmembrane region" description="Helical" evidence="6">
    <location>
        <begin position="191"/>
        <end position="216"/>
    </location>
</feature>
<name>A0A9P7KM99_9HYPO</name>
<feature type="transmembrane region" description="Helical" evidence="6">
    <location>
        <begin position="265"/>
        <end position="285"/>
    </location>
</feature>
<feature type="transmembrane region" description="Helical" evidence="6">
    <location>
        <begin position="425"/>
        <end position="448"/>
    </location>
</feature>
<dbReference type="InterPro" id="IPR008253">
    <property type="entry name" value="Marvel"/>
</dbReference>
<evidence type="ECO:0000256" key="1">
    <source>
        <dbReference type="ARBA" id="ARBA00004141"/>
    </source>
</evidence>
<feature type="transmembrane region" description="Helical" evidence="6">
    <location>
        <begin position="539"/>
        <end position="559"/>
    </location>
</feature>
<feature type="transmembrane region" description="Helical" evidence="6">
    <location>
        <begin position="36"/>
        <end position="56"/>
    </location>
</feature>
<feature type="transmembrane region" description="Helical" evidence="6">
    <location>
        <begin position="146"/>
        <end position="171"/>
    </location>
</feature>
<dbReference type="Pfam" id="PF01284">
    <property type="entry name" value="MARVEL"/>
    <property type="match status" value="1"/>
</dbReference>
<gene>
    <name evidence="9" type="ORF">KAF25_000732</name>
</gene>
<protein>
    <recommendedName>
        <fullName evidence="11">Integral membrane protein</fullName>
    </recommendedName>
</protein>
<sequence length="575" mass="64162">MAPFPTINGVTVVMLPPEGYIVNFDHPQRRHQLESYIISAIGIALAFLFFLQYLYVKFWILRKPDGETACLITAWIFSIGVQFVSLRSFVIGATGVHAWEMPIQTFNDGNKLTFISPILYAVCTAFSKMALALFYRRLSPQRWWRWSVYIVLFLVAGYNLAIMLVIIFGCTPFEKSWDFTILEGSCVNRPAVYICTAILGIASDLILLVMPLPMILRLQMPQRQKAGLVVLFVIGSATLVTSVVRLVLLVPFVSASDYTWVLSSAIVWIYVEANLLIICASLTTLRRFFLHVAPKFIGEGGSSAGYDLGSNRGSRQHPFRIIGTGAKKSRNVRLEVDIEDPGFDLRTIVQAQPVQTQITTHEPEEQPEEMIRQIRRQESLRKFGSASVETQKWDSRKDSDDEERAIVQTTTVTVVSNIINMAMGIITIVHAVLALFLIIELGLTAYLVDATNPSWWGGGSPPQYAFLLFCVVWSIVMLLYLALTPIFAPRMYHSMVALGILALTSLFWFAGATALAAHIGVPHCHGRIFCQCAQAAVAFGYFIWAIFTGLTIMEALAFMRSRGHSAHADTKPGRV</sequence>
<evidence type="ECO:0008006" key="11">
    <source>
        <dbReference type="Google" id="ProtNLM"/>
    </source>
</evidence>
<evidence type="ECO:0000313" key="10">
    <source>
        <dbReference type="Proteomes" id="UP000782241"/>
    </source>
</evidence>
<dbReference type="GO" id="GO:0016020">
    <property type="term" value="C:membrane"/>
    <property type="evidence" value="ECO:0007669"/>
    <property type="project" value="UniProtKB-SubCell"/>
</dbReference>
<keyword evidence="4 6" id="KW-0472">Membrane</keyword>
<evidence type="ECO:0000259" key="7">
    <source>
        <dbReference type="Pfam" id="PF01284"/>
    </source>
</evidence>
<dbReference type="InterPro" id="IPR049326">
    <property type="entry name" value="Rhodopsin_dom_fungi"/>
</dbReference>
<feature type="transmembrane region" description="Helical" evidence="6">
    <location>
        <begin position="114"/>
        <end position="134"/>
    </location>
</feature>
<dbReference type="PANTHER" id="PTHR33048:SF124">
    <property type="entry name" value="INTEGRAL MEMBRANE PROTEIN"/>
    <property type="match status" value="1"/>
</dbReference>
<keyword evidence="10" id="KW-1185">Reference proteome</keyword>
<feature type="transmembrane region" description="Helical" evidence="6">
    <location>
        <begin position="495"/>
        <end position="519"/>
    </location>
</feature>
<feature type="transmembrane region" description="Helical" evidence="6">
    <location>
        <begin position="68"/>
        <end position="94"/>
    </location>
</feature>
<evidence type="ECO:0000259" key="8">
    <source>
        <dbReference type="Pfam" id="PF20684"/>
    </source>
</evidence>
<evidence type="ECO:0000256" key="5">
    <source>
        <dbReference type="ARBA" id="ARBA00038359"/>
    </source>
</evidence>
<feature type="domain" description="Rhodopsin" evidence="8">
    <location>
        <begin position="56"/>
        <end position="289"/>
    </location>
</feature>
<evidence type="ECO:0000256" key="6">
    <source>
        <dbReference type="SAM" id="Phobius"/>
    </source>
</evidence>
<evidence type="ECO:0000256" key="3">
    <source>
        <dbReference type="ARBA" id="ARBA00022989"/>
    </source>
</evidence>
<proteinExistence type="inferred from homology"/>
<dbReference type="InterPro" id="IPR052337">
    <property type="entry name" value="SAT4-like"/>
</dbReference>
<dbReference type="PANTHER" id="PTHR33048">
    <property type="entry name" value="PTH11-LIKE INTEGRAL MEMBRANE PROTEIN (AFU_ORTHOLOGUE AFUA_5G11245)"/>
    <property type="match status" value="1"/>
</dbReference>
<evidence type="ECO:0000256" key="2">
    <source>
        <dbReference type="ARBA" id="ARBA00022692"/>
    </source>
</evidence>
<comment type="caution">
    <text evidence="9">The sequence shown here is derived from an EMBL/GenBank/DDBJ whole genome shotgun (WGS) entry which is preliminary data.</text>
</comment>
<feature type="transmembrane region" description="Helical" evidence="6">
    <location>
        <begin position="228"/>
        <end position="253"/>
    </location>
</feature>
<dbReference type="Pfam" id="PF20684">
    <property type="entry name" value="Fung_rhodopsin"/>
    <property type="match status" value="1"/>
</dbReference>
<keyword evidence="3 6" id="KW-1133">Transmembrane helix</keyword>
<dbReference type="AlphaFoldDB" id="A0A9P7KM99"/>
<comment type="subcellular location">
    <subcellularLocation>
        <location evidence="1">Membrane</location>
        <topology evidence="1">Multi-pass membrane protein</topology>
    </subcellularLocation>
</comment>
<feature type="transmembrane region" description="Helical" evidence="6">
    <location>
        <begin position="464"/>
        <end position="483"/>
    </location>
</feature>